<dbReference type="AlphaFoldDB" id="A0A8E2DRI1"/>
<evidence type="ECO:0000256" key="2">
    <source>
        <dbReference type="ARBA" id="ARBA00022801"/>
    </source>
</evidence>
<dbReference type="PANTHER" id="PTHR11070">
    <property type="entry name" value="UVRD / RECB / PCRA DNA HELICASE FAMILY MEMBER"/>
    <property type="match status" value="1"/>
</dbReference>
<feature type="binding site" evidence="5">
    <location>
        <begin position="29"/>
        <end position="36"/>
    </location>
    <ligand>
        <name>ATP</name>
        <dbReference type="ChEBI" id="CHEBI:30616"/>
    </ligand>
</feature>
<evidence type="ECO:0000259" key="6">
    <source>
        <dbReference type="PROSITE" id="PS51198"/>
    </source>
</evidence>
<accession>A0A8E2DRI1</accession>
<dbReference type="Proteomes" id="UP000250043">
    <property type="component" value="Unassembled WGS sequence"/>
</dbReference>
<keyword evidence="3 5" id="KW-0347">Helicase</keyword>
<dbReference type="CDD" id="cd17932">
    <property type="entry name" value="DEXQc_UvrD"/>
    <property type="match status" value="1"/>
</dbReference>
<name>A0A8E2DRI1_9APHY</name>
<dbReference type="GO" id="GO:0005524">
    <property type="term" value="F:ATP binding"/>
    <property type="evidence" value="ECO:0007669"/>
    <property type="project" value="UniProtKB-UniRule"/>
</dbReference>
<gene>
    <name evidence="7" type="ORF">OBBRIDRAFT_140673</name>
</gene>
<sequence>MAPGYLSRLNTAQLKAVRHSPTIPLQILAGPGTGKTTVLTSRIAYLIDRYRLHPSSICVVTFTNKAADEMRARLTQLIGPHMTSQLNLGTFHALSHQLVRLHGPKIGLDTDFSLWDENDCRKLAKELVRGHSQSIRQTLFHKEATWLCERVMKVGCKGCLWDKNVHEDSCDFSAKRLEQLAQIAALISQEYQDVLSRNNILTFDGLIERAVELQRTIPELQRQFEHILTDEYQDTSHTQYEFLRTRLGPGQGLTVVGDSDQCIYEWAGADIRNFDRMRQDFPGTNQIVLGKNYRSTASILRSARAVISQGAWSSLCAVAEHHAKTATMIRRGAEPERTVHGQYRWLFPYAISTRLRGG</sequence>
<dbReference type="Gene3D" id="1.10.10.160">
    <property type="match status" value="1"/>
</dbReference>
<keyword evidence="8" id="KW-1185">Reference proteome</keyword>
<keyword evidence="4 5" id="KW-0067">ATP-binding</keyword>
<dbReference type="InterPro" id="IPR000212">
    <property type="entry name" value="DNA_helicase_UvrD/REP"/>
</dbReference>
<evidence type="ECO:0000256" key="3">
    <source>
        <dbReference type="ARBA" id="ARBA00022806"/>
    </source>
</evidence>
<evidence type="ECO:0000256" key="4">
    <source>
        <dbReference type="ARBA" id="ARBA00022840"/>
    </source>
</evidence>
<proteinExistence type="predicted"/>
<keyword evidence="1 5" id="KW-0547">Nucleotide-binding</keyword>
<evidence type="ECO:0000313" key="7">
    <source>
        <dbReference type="EMBL" id="OCH94361.1"/>
    </source>
</evidence>
<dbReference type="InterPro" id="IPR014016">
    <property type="entry name" value="UvrD-like_ATP-bd"/>
</dbReference>
<evidence type="ECO:0000313" key="8">
    <source>
        <dbReference type="Proteomes" id="UP000250043"/>
    </source>
</evidence>
<evidence type="ECO:0000256" key="5">
    <source>
        <dbReference type="PROSITE-ProRule" id="PRU00560"/>
    </source>
</evidence>
<protein>
    <submittedName>
        <fullName evidence="7">P-loop containing nucleoside triphosphate hydrolase protein</fullName>
    </submittedName>
</protein>
<dbReference type="GO" id="GO:0003677">
    <property type="term" value="F:DNA binding"/>
    <property type="evidence" value="ECO:0007669"/>
    <property type="project" value="InterPro"/>
</dbReference>
<dbReference type="InterPro" id="IPR027417">
    <property type="entry name" value="P-loop_NTPase"/>
</dbReference>
<dbReference type="EMBL" id="KV722344">
    <property type="protein sequence ID" value="OCH94361.1"/>
    <property type="molecule type" value="Genomic_DNA"/>
</dbReference>
<dbReference type="OrthoDB" id="1470711at2759"/>
<organism evidence="7 8">
    <name type="scientific">Obba rivulosa</name>
    <dbReference type="NCBI Taxonomy" id="1052685"/>
    <lineage>
        <taxon>Eukaryota</taxon>
        <taxon>Fungi</taxon>
        <taxon>Dikarya</taxon>
        <taxon>Basidiomycota</taxon>
        <taxon>Agaricomycotina</taxon>
        <taxon>Agaricomycetes</taxon>
        <taxon>Polyporales</taxon>
        <taxon>Gelatoporiaceae</taxon>
        <taxon>Obba</taxon>
    </lineage>
</organism>
<reference evidence="7 8" key="1">
    <citation type="submission" date="2016-07" db="EMBL/GenBank/DDBJ databases">
        <title>Draft genome of the white-rot fungus Obba rivulosa 3A-2.</title>
        <authorList>
            <consortium name="DOE Joint Genome Institute"/>
            <person name="Miettinen O."/>
            <person name="Riley R."/>
            <person name="Acob R."/>
            <person name="Barry K."/>
            <person name="Cullen D."/>
            <person name="De Vries R."/>
            <person name="Hainaut M."/>
            <person name="Hatakka A."/>
            <person name="Henrissat B."/>
            <person name="Hilden K."/>
            <person name="Kuo R."/>
            <person name="Labutti K."/>
            <person name="Lipzen A."/>
            <person name="Makela M.R."/>
            <person name="Sandor L."/>
            <person name="Spatafora J.W."/>
            <person name="Grigoriev I.V."/>
            <person name="Hibbett D.S."/>
        </authorList>
    </citation>
    <scope>NUCLEOTIDE SEQUENCE [LARGE SCALE GENOMIC DNA]</scope>
    <source>
        <strain evidence="7 8">3A-2</strain>
    </source>
</reference>
<dbReference type="GO" id="GO:0003678">
    <property type="term" value="F:DNA helicase activity"/>
    <property type="evidence" value="ECO:0007669"/>
    <property type="project" value="InterPro"/>
</dbReference>
<dbReference type="Gene3D" id="3.40.50.300">
    <property type="entry name" value="P-loop containing nucleotide triphosphate hydrolases"/>
    <property type="match status" value="1"/>
</dbReference>
<evidence type="ECO:0000256" key="1">
    <source>
        <dbReference type="ARBA" id="ARBA00022741"/>
    </source>
</evidence>
<dbReference type="Pfam" id="PF00580">
    <property type="entry name" value="UvrD-helicase"/>
    <property type="match status" value="1"/>
</dbReference>
<feature type="domain" description="UvrD-like helicase ATP-binding" evidence="6">
    <location>
        <begin position="8"/>
        <end position="296"/>
    </location>
</feature>
<keyword evidence="2 5" id="KW-0378">Hydrolase</keyword>
<dbReference type="InterPro" id="IPR013986">
    <property type="entry name" value="DExx_box_DNA_helicase_dom_sf"/>
</dbReference>
<dbReference type="SUPFAM" id="SSF52540">
    <property type="entry name" value="P-loop containing nucleoside triphosphate hydrolases"/>
    <property type="match status" value="1"/>
</dbReference>
<dbReference type="PROSITE" id="PS51198">
    <property type="entry name" value="UVRD_HELICASE_ATP_BIND"/>
    <property type="match status" value="1"/>
</dbReference>
<dbReference type="GO" id="GO:0016787">
    <property type="term" value="F:hydrolase activity"/>
    <property type="evidence" value="ECO:0007669"/>
    <property type="project" value="UniProtKB-UniRule"/>
</dbReference>